<comment type="similarity">
    <text evidence="1">Belongs to the short-chain dehydrogenases/reductases (SDR) family.</text>
</comment>
<name>A0ABY2ITI3_9MICO</name>
<dbReference type="PROSITE" id="PS00061">
    <property type="entry name" value="ADH_SHORT"/>
    <property type="match status" value="1"/>
</dbReference>
<evidence type="ECO:0000256" key="1">
    <source>
        <dbReference type="ARBA" id="ARBA00006484"/>
    </source>
</evidence>
<dbReference type="Proteomes" id="UP000297853">
    <property type="component" value="Unassembled WGS sequence"/>
</dbReference>
<dbReference type="InterPro" id="IPR036291">
    <property type="entry name" value="NAD(P)-bd_dom_sf"/>
</dbReference>
<organism evidence="3 4">
    <name type="scientific">Cryobacterium sinapicolor</name>
    <dbReference type="NCBI Taxonomy" id="1259236"/>
    <lineage>
        <taxon>Bacteria</taxon>
        <taxon>Bacillati</taxon>
        <taxon>Actinomycetota</taxon>
        <taxon>Actinomycetes</taxon>
        <taxon>Micrococcales</taxon>
        <taxon>Microbacteriaceae</taxon>
        <taxon>Cryobacterium</taxon>
    </lineage>
</organism>
<dbReference type="PRINTS" id="PR00080">
    <property type="entry name" value="SDRFAMILY"/>
</dbReference>
<evidence type="ECO:0000313" key="4">
    <source>
        <dbReference type="Proteomes" id="UP000297853"/>
    </source>
</evidence>
<keyword evidence="2" id="KW-0560">Oxidoreductase</keyword>
<dbReference type="PANTHER" id="PTHR48107">
    <property type="entry name" value="NADPH-DEPENDENT ALDEHYDE REDUCTASE-LIKE PROTEIN, CHLOROPLASTIC-RELATED"/>
    <property type="match status" value="1"/>
</dbReference>
<reference evidence="3 4" key="1">
    <citation type="submission" date="2019-03" db="EMBL/GenBank/DDBJ databases">
        <title>Genomics of glacier-inhabiting Cryobacterium strains.</title>
        <authorList>
            <person name="Liu Q."/>
            <person name="Xin Y.-H."/>
        </authorList>
    </citation>
    <scope>NUCLEOTIDE SEQUENCE [LARGE SCALE GENOMIC DNA]</scope>
    <source>
        <strain evidence="3 4">TMT1-23-1</strain>
    </source>
</reference>
<evidence type="ECO:0000256" key="2">
    <source>
        <dbReference type="ARBA" id="ARBA00023002"/>
    </source>
</evidence>
<sequence length="320" mass="33824">MSTGNIHRFLIGSHDLTNYNDNPGTKYITGGYPKQERSLPSLTEAIKPHPDRGEDTYRGTSKLLGRRALITGGDSGIGRAVAIAYAKDGADIAISYLPDEQTDAEFTAEQIRAAGRTVLLIPGDIREETYCVDLVADTVATLGGLDILVLNAAYQKNRNGSGNLSRAKFDRVFKTNLYATLWIARAAIPHLWPGASIISTSSIPASGPAQALIDYAMTKAALVAFTQALAQQLGPAGVRVNAVAPGPSWAPLRPAASWSDTLSTFGQDTTLGQAVQPAELAAAYVFLASPEASYISGAVVPISFECISPHLIAPVTSVQQ</sequence>
<dbReference type="EMBL" id="SOGQ01000085">
    <property type="protein sequence ID" value="TFC94400.1"/>
    <property type="molecule type" value="Genomic_DNA"/>
</dbReference>
<keyword evidence="4" id="KW-1185">Reference proteome</keyword>
<comment type="caution">
    <text evidence="3">The sequence shown here is derived from an EMBL/GenBank/DDBJ whole genome shotgun (WGS) entry which is preliminary data.</text>
</comment>
<accession>A0ABY2ITI3</accession>
<dbReference type="Pfam" id="PF13561">
    <property type="entry name" value="adh_short_C2"/>
    <property type="match status" value="1"/>
</dbReference>
<dbReference type="InterPro" id="IPR002347">
    <property type="entry name" value="SDR_fam"/>
</dbReference>
<protein>
    <submittedName>
        <fullName evidence="3">SDR family oxidoreductase</fullName>
    </submittedName>
</protein>
<proteinExistence type="inferred from homology"/>
<dbReference type="Gene3D" id="3.40.50.720">
    <property type="entry name" value="NAD(P)-binding Rossmann-like Domain"/>
    <property type="match status" value="1"/>
</dbReference>
<dbReference type="PANTHER" id="PTHR48107:SF16">
    <property type="entry name" value="NADPH-DEPENDENT ALDEHYDE REDUCTASE 1, CHLOROPLASTIC"/>
    <property type="match status" value="1"/>
</dbReference>
<dbReference type="PRINTS" id="PR00081">
    <property type="entry name" value="GDHRDH"/>
</dbReference>
<dbReference type="InterPro" id="IPR020904">
    <property type="entry name" value="Sc_DH/Rdtase_CS"/>
</dbReference>
<gene>
    <name evidence="3" type="ORF">E3T28_15100</name>
</gene>
<evidence type="ECO:0000313" key="3">
    <source>
        <dbReference type="EMBL" id="TFC94400.1"/>
    </source>
</evidence>
<dbReference type="SUPFAM" id="SSF51735">
    <property type="entry name" value="NAD(P)-binding Rossmann-fold domains"/>
    <property type="match status" value="1"/>
</dbReference>